<dbReference type="HOGENOM" id="CLU_538438_0_0_11"/>
<dbReference type="InterPro" id="IPR000030">
    <property type="entry name" value="PPE_dom"/>
</dbReference>
<evidence type="ECO:0000259" key="3">
    <source>
        <dbReference type="Pfam" id="PF00823"/>
    </source>
</evidence>
<dbReference type="EMBL" id="CP003876">
    <property type="protein sequence ID" value="AFU02728.1"/>
    <property type="molecule type" value="Genomic_DNA"/>
</dbReference>
<feature type="region of interest" description="Disordered" evidence="2">
    <location>
        <begin position="459"/>
        <end position="488"/>
    </location>
</feature>
<proteinExistence type="inferred from homology"/>
<dbReference type="AlphaFoldDB" id="K0ESF2"/>
<feature type="domain" description="PPE" evidence="3">
    <location>
        <begin position="135"/>
        <end position="274"/>
    </location>
</feature>
<keyword evidence="5" id="KW-1185">Reference proteome</keyword>
<sequence>MGLEVDPAEIVGQAVRTHTVLHDAATGQPQGWVLAPGRDSLSQGTAAVRNSAAAGLVNEASWLVRQLQETAHNVGVSGASYTRTDDSAAQIFGGGGGLVLTNPVPEPDALNPRHPPPLPDLFGGASVDSLTFAQQLRDGHGTAPATAFAQRIRDFAHKIEAAARSVDEAIATMGRWQPVGAAAAAEFTRNRNRLDDVGTGLRRLADDIDADMRSFREVVSKHPEPDDISATRKKLLTAMKSRNAAAVAQARTEFDDQNARSREAITGYSTALSSTGASHGKASSSSDTSSMMAMLLPAMISALSSAAPMVQQALSESTDDFGDEYYDDYGYGSPAYSYGSPGSPSVTGTSSGVTSGVASAEPAQSVPVYSAGPMPVTANPAGQPSGPTHPRAPVIEPLSPSSSAATTRATSGMPYMPYMPMMPGAGVGQGGGGDRPRVVAWHPDRLMFIDDTPHTEQVIGEQPTITPTVTPPTPPRSDPGSVQSGGNG</sequence>
<reference evidence="4 5" key="1">
    <citation type="journal article" date="2012" name="J. Bacteriol.">
        <title>Complete genome sequence of Nocardia brasiliensis HUJEG-1.</title>
        <authorList>
            <person name="Vera-Cabrera L."/>
            <person name="Ortiz-Lopez R."/>
            <person name="Elizondo-Gonzalez R."/>
            <person name="Perez-Maya A.A."/>
            <person name="Ocampo-Candiani J."/>
        </authorList>
    </citation>
    <scope>NUCLEOTIDE SEQUENCE [LARGE SCALE GENOMIC DNA]</scope>
    <source>
        <strain evidence="5">ATCC 700358</strain>
    </source>
</reference>
<dbReference type="Gene3D" id="1.20.1260.20">
    <property type="entry name" value="PPE superfamily"/>
    <property type="match status" value="1"/>
</dbReference>
<feature type="compositionally biased region" description="Low complexity" evidence="2">
    <location>
        <begin position="399"/>
        <end position="408"/>
    </location>
</feature>
<evidence type="ECO:0000313" key="5">
    <source>
        <dbReference type="Proteomes" id="UP000006304"/>
    </source>
</evidence>
<dbReference type="eggNOG" id="ENOG5031KKV">
    <property type="taxonomic scope" value="Bacteria"/>
</dbReference>
<protein>
    <submittedName>
        <fullName evidence="4">Putative PE_PPE protein</fullName>
    </submittedName>
</protein>
<evidence type="ECO:0000313" key="4">
    <source>
        <dbReference type="EMBL" id="AFU02728.1"/>
    </source>
</evidence>
<dbReference type="InterPro" id="IPR038332">
    <property type="entry name" value="PPE_sf"/>
</dbReference>
<dbReference type="RefSeq" id="WP_014985583.1">
    <property type="nucleotide sequence ID" value="NC_018681.1"/>
</dbReference>
<name>K0ESF2_NOCB7</name>
<evidence type="ECO:0000256" key="1">
    <source>
        <dbReference type="ARBA" id="ARBA00010652"/>
    </source>
</evidence>
<dbReference type="Pfam" id="PF00823">
    <property type="entry name" value="PPE"/>
    <property type="match status" value="1"/>
</dbReference>
<organism evidence="4 5">
    <name type="scientific">Nocardia brasiliensis (strain ATCC 700358 / HUJEG-1)</name>
    <dbReference type="NCBI Taxonomy" id="1133849"/>
    <lineage>
        <taxon>Bacteria</taxon>
        <taxon>Bacillati</taxon>
        <taxon>Actinomycetota</taxon>
        <taxon>Actinomycetes</taxon>
        <taxon>Mycobacteriales</taxon>
        <taxon>Nocardiaceae</taxon>
        <taxon>Nocardia</taxon>
    </lineage>
</organism>
<gene>
    <name evidence="4" type="ORF">O3I_023865</name>
</gene>
<dbReference type="Proteomes" id="UP000006304">
    <property type="component" value="Chromosome"/>
</dbReference>
<evidence type="ECO:0000256" key="2">
    <source>
        <dbReference type="SAM" id="MobiDB-lite"/>
    </source>
</evidence>
<feature type="region of interest" description="Disordered" evidence="2">
    <location>
        <begin position="369"/>
        <end position="408"/>
    </location>
</feature>
<dbReference type="STRING" id="1133849.O3I_023865"/>
<dbReference type="KEGG" id="nbr:O3I_023865"/>
<feature type="region of interest" description="Disordered" evidence="2">
    <location>
        <begin position="339"/>
        <end position="358"/>
    </location>
</feature>
<comment type="similarity">
    <text evidence="1">Belongs to the mycobacterial PPE family.</text>
</comment>
<accession>K0ESF2</accession>